<dbReference type="AlphaFoldDB" id="A0A6C2YJG1"/>
<dbReference type="Gene3D" id="3.50.30.40">
    <property type="entry name" value="Ribonuclease E inhibitor RraA/RraA-like"/>
    <property type="match status" value="1"/>
</dbReference>
<dbReference type="InterPro" id="IPR005493">
    <property type="entry name" value="RraA/RraA-like"/>
</dbReference>
<accession>A0A6C2YJG1</accession>
<evidence type="ECO:0000313" key="6">
    <source>
        <dbReference type="EMBL" id="VIP01504.1"/>
    </source>
</evidence>
<keyword evidence="6" id="KW-0808">Transferase</keyword>
<keyword evidence="6" id="KW-0489">Methyltransferase</keyword>
<dbReference type="Proteomes" id="UP000464378">
    <property type="component" value="Chromosome"/>
</dbReference>
<evidence type="ECO:0000256" key="2">
    <source>
        <dbReference type="ARBA" id="ARBA00016549"/>
    </source>
</evidence>
<name>A0A6C2YJG1_9BACT</name>
<organism evidence="6">
    <name type="scientific">Tuwongella immobilis</name>
    <dbReference type="NCBI Taxonomy" id="692036"/>
    <lineage>
        <taxon>Bacteria</taxon>
        <taxon>Pseudomonadati</taxon>
        <taxon>Planctomycetota</taxon>
        <taxon>Planctomycetia</taxon>
        <taxon>Gemmatales</taxon>
        <taxon>Gemmataceae</taxon>
        <taxon>Tuwongella</taxon>
    </lineage>
</organism>
<dbReference type="PANTHER" id="PTHR33254:SF4">
    <property type="entry name" value="4-HYDROXY-4-METHYL-2-OXOGLUTARATE ALDOLASE 3-RELATED"/>
    <property type="match status" value="1"/>
</dbReference>
<dbReference type="SUPFAM" id="SSF89562">
    <property type="entry name" value="RraA-like"/>
    <property type="match status" value="1"/>
</dbReference>
<keyword evidence="7" id="KW-1185">Reference proteome</keyword>
<evidence type="ECO:0000256" key="3">
    <source>
        <dbReference type="ARBA" id="ARBA00029596"/>
    </source>
</evidence>
<dbReference type="InParanoid" id="A0A6C2YJG1"/>
<comment type="cofactor">
    <cofactor evidence="5">
        <name>Mg(2+)</name>
        <dbReference type="ChEBI" id="CHEBI:18420"/>
    </cofactor>
</comment>
<dbReference type="RefSeq" id="WP_162656702.1">
    <property type="nucleotide sequence ID" value="NZ_LR593887.1"/>
</dbReference>
<dbReference type="PANTHER" id="PTHR33254">
    <property type="entry name" value="4-HYDROXY-4-METHYL-2-OXOGLUTARATE ALDOLASE 3-RELATED"/>
    <property type="match status" value="1"/>
</dbReference>
<proteinExistence type="predicted"/>
<reference evidence="6" key="1">
    <citation type="submission" date="2019-04" db="EMBL/GenBank/DDBJ databases">
        <authorList>
            <consortium name="Science for Life Laboratories"/>
        </authorList>
    </citation>
    <scope>NUCLEOTIDE SEQUENCE</scope>
    <source>
        <strain evidence="6">MBLW1</strain>
    </source>
</reference>
<keyword evidence="5" id="KW-0479">Metal-binding</keyword>
<evidence type="ECO:0000256" key="4">
    <source>
        <dbReference type="ARBA" id="ARBA00030169"/>
    </source>
</evidence>
<evidence type="ECO:0000256" key="1">
    <source>
        <dbReference type="ARBA" id="ARBA00001968"/>
    </source>
</evidence>
<dbReference type="KEGG" id="tim:GMBLW1_24560"/>
<gene>
    <name evidence="6" type="ORF">GMBLW1_24560</name>
</gene>
<feature type="binding site" evidence="5">
    <location>
        <position position="120"/>
    </location>
    <ligand>
        <name>Mg(2+)</name>
        <dbReference type="ChEBI" id="CHEBI:18420"/>
    </ligand>
</feature>
<dbReference type="EMBL" id="LR593887">
    <property type="protein sequence ID" value="VTR98604.1"/>
    <property type="molecule type" value="Genomic_DNA"/>
</dbReference>
<dbReference type="CDD" id="cd16841">
    <property type="entry name" value="RraA_family"/>
    <property type="match status" value="1"/>
</dbReference>
<dbReference type="GO" id="GO:0008168">
    <property type="term" value="F:methyltransferase activity"/>
    <property type="evidence" value="ECO:0007669"/>
    <property type="project" value="UniProtKB-KW"/>
</dbReference>
<sequence>MPATTIPLDRLRQCLTSAVVCDALDALGYRNQSPRLALQPLSSDQVLIGRCKTTLWADMSHSDPKPYELELKAIDSCQSDEILIAAASGSNKSGIWGELLSTAARNRGCVGVIVDGMIRDLARIREMRFPCWALGTNIYDSKDRQRVIDVDVIVEIAGVRFCPGDLVVADLDGVVVVPQEIEATAIQSAWNKVHAENEVRDAIRAGMLATEAFAKFGVL</sequence>
<evidence type="ECO:0000313" key="7">
    <source>
        <dbReference type="Proteomes" id="UP000464378"/>
    </source>
</evidence>
<dbReference type="EMBL" id="LR586016">
    <property type="protein sequence ID" value="VIP01504.1"/>
    <property type="molecule type" value="Genomic_DNA"/>
</dbReference>
<dbReference type="GO" id="GO:0046872">
    <property type="term" value="F:metal ion binding"/>
    <property type="evidence" value="ECO:0007669"/>
    <property type="project" value="UniProtKB-KW"/>
</dbReference>
<feature type="binding site" evidence="5">
    <location>
        <position position="119"/>
    </location>
    <ligand>
        <name>substrate</name>
    </ligand>
</feature>
<protein>
    <recommendedName>
        <fullName evidence="2">Putative 4-hydroxy-4-methyl-2-oxoglutarate aldolase</fullName>
    </recommendedName>
    <alternativeName>
        <fullName evidence="3">Regulator of ribonuclease activity homolog</fullName>
    </alternativeName>
    <alternativeName>
        <fullName evidence="4">RraA-like protein</fullName>
    </alternativeName>
</protein>
<dbReference type="GO" id="GO:0032259">
    <property type="term" value="P:methylation"/>
    <property type="evidence" value="ECO:0007669"/>
    <property type="project" value="UniProtKB-KW"/>
</dbReference>
<comment type="cofactor">
    <cofactor evidence="1">
        <name>a divalent metal cation</name>
        <dbReference type="ChEBI" id="CHEBI:60240"/>
    </cofactor>
</comment>
<feature type="binding site" evidence="5">
    <location>
        <begin position="97"/>
        <end position="100"/>
    </location>
    <ligand>
        <name>substrate</name>
    </ligand>
</feature>
<evidence type="ECO:0000256" key="5">
    <source>
        <dbReference type="PIRSR" id="PIRSR605493-1"/>
    </source>
</evidence>
<dbReference type="InterPro" id="IPR036704">
    <property type="entry name" value="RraA/RraA-like_sf"/>
</dbReference>
<dbReference type="Pfam" id="PF03737">
    <property type="entry name" value="RraA-like"/>
    <property type="match status" value="1"/>
</dbReference>
<keyword evidence="5" id="KW-0460">Magnesium</keyword>